<keyword evidence="3" id="KW-0472">Membrane</keyword>
<feature type="transmembrane region" description="Helical" evidence="3">
    <location>
        <begin position="6"/>
        <end position="22"/>
    </location>
</feature>
<organism evidence="5 6">
    <name type="scientific">Kryptobacter tengchongensis</name>
    <dbReference type="NCBI Taxonomy" id="1643429"/>
    <lineage>
        <taxon>Bacteria</taxon>
        <taxon>Pseudomonadati</taxon>
        <taxon>Candidatus Kryptoniota</taxon>
        <taxon>Candidatus Kryptobacter</taxon>
    </lineage>
</organism>
<dbReference type="GO" id="GO:0016020">
    <property type="term" value="C:membrane"/>
    <property type="evidence" value="ECO:0007669"/>
    <property type="project" value="GOC"/>
</dbReference>
<dbReference type="PANTHER" id="PTHR31302">
    <property type="entry name" value="TRANSMEMBRANE PROTEIN WITH METALLOPHOSPHOESTERASE DOMAIN-RELATED"/>
    <property type="match status" value="1"/>
</dbReference>
<dbReference type="AlphaFoldDB" id="A0A916LJJ1"/>
<keyword evidence="3" id="KW-0812">Transmembrane</keyword>
<evidence type="ECO:0000259" key="4">
    <source>
        <dbReference type="Pfam" id="PF00149"/>
    </source>
</evidence>
<evidence type="ECO:0000313" key="5">
    <source>
        <dbReference type="EMBL" id="CUT00820.1"/>
    </source>
</evidence>
<dbReference type="GO" id="GO:0008758">
    <property type="term" value="F:UDP-2,3-diacylglucosamine hydrolase activity"/>
    <property type="evidence" value="ECO:0007669"/>
    <property type="project" value="TreeGrafter"/>
</dbReference>
<dbReference type="Proteomes" id="UP000243105">
    <property type="component" value="Unassembled WGS sequence"/>
</dbReference>
<keyword evidence="3" id="KW-1133">Transmembrane helix</keyword>
<dbReference type="Gene3D" id="3.60.21.10">
    <property type="match status" value="1"/>
</dbReference>
<evidence type="ECO:0000256" key="1">
    <source>
        <dbReference type="ARBA" id="ARBA00022723"/>
    </source>
</evidence>
<feature type="transmembrane region" description="Helical" evidence="3">
    <location>
        <begin position="127"/>
        <end position="146"/>
    </location>
</feature>
<proteinExistence type="predicted"/>
<dbReference type="PANTHER" id="PTHR31302:SF31">
    <property type="entry name" value="PHOSPHODIESTERASE YAEI"/>
    <property type="match status" value="1"/>
</dbReference>
<comment type="caution">
    <text evidence="5">The sequence shown here is derived from an EMBL/GenBank/DDBJ whole genome shotgun (WGS) entry which is preliminary data.</text>
</comment>
<name>A0A916LJJ1_KRYT1</name>
<keyword evidence="1" id="KW-0479">Metal-binding</keyword>
<dbReference type="InterPro" id="IPR004843">
    <property type="entry name" value="Calcineurin-like_PHP"/>
</dbReference>
<evidence type="ECO:0000313" key="6">
    <source>
        <dbReference type="Proteomes" id="UP000243105"/>
    </source>
</evidence>
<dbReference type="InterPro" id="IPR051158">
    <property type="entry name" value="Metallophosphoesterase_sf"/>
</dbReference>
<dbReference type="GO" id="GO:0009245">
    <property type="term" value="P:lipid A biosynthetic process"/>
    <property type="evidence" value="ECO:0007669"/>
    <property type="project" value="TreeGrafter"/>
</dbReference>
<evidence type="ECO:0000256" key="3">
    <source>
        <dbReference type="SAM" id="Phobius"/>
    </source>
</evidence>
<gene>
    <name evidence="5" type="ORF">JGI25_00797</name>
</gene>
<dbReference type="Pfam" id="PF00149">
    <property type="entry name" value="Metallophos"/>
    <property type="match status" value="1"/>
</dbReference>
<reference evidence="5 6" key="1">
    <citation type="submission" date="2015-11" db="EMBL/GenBank/DDBJ databases">
        <authorList>
            <person name="Varghese N."/>
        </authorList>
    </citation>
    <scope>NUCLEOTIDE SEQUENCE [LARGE SCALE GENOMIC DNA]</scope>
    <source>
        <strain evidence="5 6">JGI-25</strain>
    </source>
</reference>
<dbReference type="EMBL" id="CZVV01000043">
    <property type="protein sequence ID" value="CUT00820.1"/>
    <property type="molecule type" value="Genomic_DNA"/>
</dbReference>
<accession>A0A916LJJ1</accession>
<feature type="domain" description="Calcineurin-like phosphoesterase" evidence="4">
    <location>
        <begin position="174"/>
        <end position="340"/>
    </location>
</feature>
<dbReference type="SUPFAM" id="SSF56300">
    <property type="entry name" value="Metallo-dependent phosphatases"/>
    <property type="match status" value="1"/>
</dbReference>
<feature type="transmembrane region" description="Helical" evidence="3">
    <location>
        <begin position="84"/>
        <end position="106"/>
    </location>
</feature>
<sequence length="403" mass="45121">MPWVLKMTLLLLGLLILIYLYLSVKISSVVKQITNTNETIVKLFAVFIPVYLLSYPLVGLIGYISGFQGIISSLRFGNRIFDAFFTYPFWFGLVFAIQTLFPILIIDIVKLFITPFVTSSIQMKINFLYPRLIILISLTMALYSGVKIYADSNSIKLNTINLKSSNLPPSLNALKIVHISDIQADIRTGREKIDRYINLVNSLEPDIVVFTGDLVTYGTEHIPVAVEMLSRIKSKFGIYSCVGDHDYWAGIGNIANEMRKYGLRLYDNENINLKIDGANIGLTLVTNIYSKRPSSEILSELALKNNSDFKIFITHQPSENLVKFAHDNGYKIFLAGHTHGGQVVFSIFGYKLIPSKIETKYVSGSYQLGSMLINVNNGLGFTLAPIRFNAPAEVTLIKLSSQS</sequence>
<protein>
    <recommendedName>
        <fullName evidence="4">Calcineurin-like phosphoesterase domain-containing protein</fullName>
    </recommendedName>
</protein>
<feature type="transmembrane region" description="Helical" evidence="3">
    <location>
        <begin position="43"/>
        <end position="64"/>
    </location>
</feature>
<dbReference type="GO" id="GO:0046872">
    <property type="term" value="F:metal ion binding"/>
    <property type="evidence" value="ECO:0007669"/>
    <property type="project" value="UniProtKB-KW"/>
</dbReference>
<dbReference type="InterPro" id="IPR029052">
    <property type="entry name" value="Metallo-depent_PP-like"/>
</dbReference>
<evidence type="ECO:0000256" key="2">
    <source>
        <dbReference type="ARBA" id="ARBA00022801"/>
    </source>
</evidence>
<dbReference type="RefSeq" id="WP_072263840.1">
    <property type="nucleotide sequence ID" value="NZ_CZVV01000043.1"/>
</dbReference>
<keyword evidence="2" id="KW-0378">Hydrolase</keyword>